<dbReference type="SFLD" id="SFLDS00003">
    <property type="entry name" value="Haloacid_Dehalogenase"/>
    <property type="match status" value="1"/>
</dbReference>
<keyword evidence="8 10" id="KW-0472">Membrane</keyword>
<dbReference type="NCBIfam" id="TIGR01494">
    <property type="entry name" value="ATPase_P-type"/>
    <property type="match status" value="3"/>
</dbReference>
<dbReference type="PROSITE" id="PS00154">
    <property type="entry name" value="ATPASE_E1_E2"/>
    <property type="match status" value="1"/>
</dbReference>
<evidence type="ECO:0000256" key="8">
    <source>
        <dbReference type="ARBA" id="ARBA00023136"/>
    </source>
</evidence>
<dbReference type="PRINTS" id="PR00119">
    <property type="entry name" value="CATATPASE"/>
</dbReference>
<sequence length="993" mass="109472">MEKTNDSLVDSVVEYDIKLTDQQNGLSNEQVLNNRNLYGINEVKKKKNTSIIVKFFKQFLDFMVMLLVFAGLLTLILAIVKPSHDKIEEIVQYVEVAVIFAILLINAIFGVVQETKAEKDTEALLKLTSPNAKVIRDGQIEIIDTKDVVVGDLLVLEAGDAIPADGILINSSSLESDEAPLTGESLPVSKDANAIVPADAPLGDRTNCVFSGCTITSGTAKAIVTNVGMQSEIGKIAKLINDQKTPLTPLQQKINRLSKIIGIFGAVLCIAVFIMYIYLIGGGNWEKAWHPGIVIAISLSIAAIPEGLIAIVTIILSFGVKRMSKQNALIKRLPAVETLGSANVICSDKTGTLTQNKMTVVSVYTHESGLSNIVDQSSILNLIKLGTVVNNASISYDEDGQINFVGDPTETSIVEAAYKLNVLKSDLDDEYERVFELPFDSDRKLMSVIVKKADKFMLVTKGAIDSLDSRLTTPLSKEVLEANDQMGNDALRVLGVAYKELDEIPTDTSSENLEKDLIFVGLLGMIDPPREEAMEAVAIAKKAGIRPVMITGDHINTASAIAMQLGILNEGQEVLSGTELASMSDEQLADNIERYSVYARVSPSDKIRIVKAWQSHDKIVSMTGDGVNDAPALKAADLGCAMGITGTDVSKASSDMILTDDNFATIVNSVKMGRSIMANIKRVIMLLLITNLSGLISLFLGILILGINPMSSLQILWINVISETFPGIALGLNFSEGNLMRYAPLKKSAPIVDKKMWLTIVICGFFIGMMSILLFYLGAGSHFNFDFYQMRESFLSLNLIEAQYQAELNSLNPDNFVLNTLNIQIEFIKEVARSGSALTFMFMGLCLSFNAVSLRSNHTIFIDKWKDNKYVVISLLISCSMIALITYTPGLNTVFNMSPYVMGAYNWLNILPYLLFLLPIIGFETYKWVRYHQVKKEYDYKGLTFAQNQANLNEAMQQLQLTADLEEKQEYIYQINELKKERKMLQMKLHQEL</sequence>
<dbReference type="GO" id="GO:0005524">
    <property type="term" value="F:ATP binding"/>
    <property type="evidence" value="ECO:0007669"/>
    <property type="project" value="UniProtKB-KW"/>
</dbReference>
<comment type="similarity">
    <text evidence="2">Belongs to the cation transport ATPase (P-type) (TC 3.A.3) family. Type IIA subfamily.</text>
</comment>
<dbReference type="OrthoDB" id="9813266at2"/>
<dbReference type="Gene3D" id="1.20.1110.10">
    <property type="entry name" value="Calcium-transporting ATPase, transmembrane domain"/>
    <property type="match status" value="1"/>
</dbReference>
<dbReference type="AlphaFoldDB" id="A0A084EXE4"/>
<feature type="transmembrane region" description="Helical" evidence="10">
    <location>
        <begin position="260"/>
        <end position="281"/>
    </location>
</feature>
<dbReference type="SUPFAM" id="SSF81660">
    <property type="entry name" value="Metal cation-transporting ATPase, ATP-binding domain N"/>
    <property type="match status" value="1"/>
</dbReference>
<dbReference type="SFLD" id="SFLDG00002">
    <property type="entry name" value="C1.7:_P-type_atpase_like"/>
    <property type="match status" value="1"/>
</dbReference>
<comment type="subcellular location">
    <subcellularLocation>
        <location evidence="1">Membrane</location>
        <topology evidence="1">Multi-pass membrane protein</topology>
    </subcellularLocation>
</comment>
<feature type="transmembrane region" description="Helical" evidence="10">
    <location>
        <begin position="293"/>
        <end position="320"/>
    </location>
</feature>
<dbReference type="FunFam" id="3.40.50.1000:FF:000028">
    <property type="entry name" value="Calcium-transporting P-type ATPase, putative"/>
    <property type="match status" value="1"/>
</dbReference>
<dbReference type="InterPro" id="IPR008250">
    <property type="entry name" value="ATPase_P-typ_transduc_dom_A_sf"/>
</dbReference>
<protein>
    <submittedName>
        <fullName evidence="12">Cation-transporting P-type ATPase</fullName>
    </submittedName>
</protein>
<evidence type="ECO:0000256" key="10">
    <source>
        <dbReference type="SAM" id="Phobius"/>
    </source>
</evidence>
<feature type="domain" description="Cation-transporting P-type ATPase N-terminal" evidence="11">
    <location>
        <begin position="13"/>
        <end position="79"/>
    </location>
</feature>
<dbReference type="Gene3D" id="2.70.150.10">
    <property type="entry name" value="Calcium-transporting ATPase, cytoplasmic transduction domain A"/>
    <property type="match status" value="1"/>
</dbReference>
<dbReference type="InterPro" id="IPR018303">
    <property type="entry name" value="ATPase_P-typ_P_site"/>
</dbReference>
<evidence type="ECO:0000256" key="5">
    <source>
        <dbReference type="ARBA" id="ARBA00022840"/>
    </source>
</evidence>
<feature type="transmembrane region" description="Helical" evidence="10">
    <location>
        <begin position="713"/>
        <end position="735"/>
    </location>
</feature>
<feature type="transmembrane region" description="Helical" evidence="10">
    <location>
        <begin position="59"/>
        <end position="80"/>
    </location>
</feature>
<evidence type="ECO:0000256" key="4">
    <source>
        <dbReference type="ARBA" id="ARBA00022741"/>
    </source>
</evidence>
<dbReference type="Gene3D" id="3.40.50.1000">
    <property type="entry name" value="HAD superfamily/HAD-like"/>
    <property type="match status" value="1"/>
</dbReference>
<keyword evidence="5" id="KW-0067">ATP-binding</keyword>
<dbReference type="InterPro" id="IPR023299">
    <property type="entry name" value="ATPase_P-typ_cyto_dom_N"/>
</dbReference>
<feature type="transmembrane region" description="Helical" evidence="10">
    <location>
        <begin position="756"/>
        <end position="777"/>
    </location>
</feature>
<evidence type="ECO:0000256" key="6">
    <source>
        <dbReference type="ARBA" id="ARBA00022967"/>
    </source>
</evidence>
<keyword evidence="7 10" id="KW-1133">Transmembrane helix</keyword>
<dbReference type="GO" id="GO:0016887">
    <property type="term" value="F:ATP hydrolysis activity"/>
    <property type="evidence" value="ECO:0007669"/>
    <property type="project" value="InterPro"/>
</dbReference>
<feature type="transmembrane region" description="Helical" evidence="10">
    <location>
        <begin position="683"/>
        <end position="707"/>
    </location>
</feature>
<dbReference type="Pfam" id="PF00122">
    <property type="entry name" value="E1-E2_ATPase"/>
    <property type="match status" value="1"/>
</dbReference>
<keyword evidence="9" id="KW-0175">Coiled coil</keyword>
<organism evidence="12 13">
    <name type="scientific">Ureaplasma diversum NCTC 246</name>
    <dbReference type="NCBI Taxonomy" id="1188241"/>
    <lineage>
        <taxon>Bacteria</taxon>
        <taxon>Bacillati</taxon>
        <taxon>Mycoplasmatota</taxon>
        <taxon>Mycoplasmoidales</taxon>
        <taxon>Mycoplasmoidaceae</taxon>
        <taxon>Ureaplasma</taxon>
    </lineage>
</organism>
<dbReference type="FunFam" id="3.40.50.1000:FF:000001">
    <property type="entry name" value="Phospholipid-transporting ATPase IC"/>
    <property type="match status" value="1"/>
</dbReference>
<evidence type="ECO:0000313" key="12">
    <source>
        <dbReference type="EMBL" id="KEZ22636.1"/>
    </source>
</evidence>
<dbReference type="InterPro" id="IPR059000">
    <property type="entry name" value="ATPase_P-type_domA"/>
</dbReference>
<evidence type="ECO:0000256" key="7">
    <source>
        <dbReference type="ARBA" id="ARBA00022989"/>
    </source>
</evidence>
<dbReference type="Proteomes" id="UP000028537">
    <property type="component" value="Unassembled WGS sequence"/>
</dbReference>
<dbReference type="InterPro" id="IPR004014">
    <property type="entry name" value="ATPase_P-typ_cation-transptr_N"/>
</dbReference>
<feature type="coiled-coil region" evidence="9">
    <location>
        <begin position="949"/>
        <end position="988"/>
    </location>
</feature>
<dbReference type="InterPro" id="IPR023298">
    <property type="entry name" value="ATPase_P-typ_TM_dom_sf"/>
</dbReference>
<feature type="transmembrane region" description="Helical" evidence="10">
    <location>
        <begin position="92"/>
        <end position="112"/>
    </location>
</feature>
<dbReference type="SUPFAM" id="SSF81653">
    <property type="entry name" value="Calcium ATPase, transduction domain A"/>
    <property type="match status" value="1"/>
</dbReference>
<dbReference type="Pfam" id="PF00689">
    <property type="entry name" value="Cation_ATPase_C"/>
    <property type="match status" value="1"/>
</dbReference>
<evidence type="ECO:0000256" key="3">
    <source>
        <dbReference type="ARBA" id="ARBA00022692"/>
    </source>
</evidence>
<dbReference type="InterPro" id="IPR023214">
    <property type="entry name" value="HAD_sf"/>
</dbReference>
<name>A0A084EXE4_9BACT</name>
<evidence type="ECO:0000256" key="9">
    <source>
        <dbReference type="SAM" id="Coils"/>
    </source>
</evidence>
<dbReference type="PANTHER" id="PTHR42861">
    <property type="entry name" value="CALCIUM-TRANSPORTING ATPASE"/>
    <property type="match status" value="1"/>
</dbReference>
<evidence type="ECO:0000259" key="11">
    <source>
        <dbReference type="SMART" id="SM00831"/>
    </source>
</evidence>
<evidence type="ECO:0000256" key="2">
    <source>
        <dbReference type="ARBA" id="ARBA00005675"/>
    </source>
</evidence>
<dbReference type="SFLD" id="SFLDF00027">
    <property type="entry name" value="p-type_atpase"/>
    <property type="match status" value="1"/>
</dbReference>
<dbReference type="SUPFAM" id="SSF81665">
    <property type="entry name" value="Calcium ATPase, transmembrane domain M"/>
    <property type="match status" value="1"/>
</dbReference>
<keyword evidence="13" id="KW-1185">Reference proteome</keyword>
<proteinExistence type="inferred from homology"/>
<keyword evidence="3 10" id="KW-0812">Transmembrane</keyword>
<dbReference type="eggNOG" id="COG0474">
    <property type="taxonomic scope" value="Bacteria"/>
</dbReference>
<dbReference type="InterPro" id="IPR036412">
    <property type="entry name" value="HAD-like_sf"/>
</dbReference>
<dbReference type="Gene3D" id="3.40.1110.10">
    <property type="entry name" value="Calcium-transporting ATPase, cytoplasmic domain N"/>
    <property type="match status" value="1"/>
</dbReference>
<feature type="transmembrane region" description="Helical" evidence="10">
    <location>
        <begin position="831"/>
        <end position="849"/>
    </location>
</feature>
<dbReference type="InterPro" id="IPR001757">
    <property type="entry name" value="P_typ_ATPase"/>
</dbReference>
<dbReference type="InterPro" id="IPR006068">
    <property type="entry name" value="ATPase_P-typ_cation-transptr_C"/>
</dbReference>
<feature type="transmembrane region" description="Helical" evidence="10">
    <location>
        <begin position="870"/>
        <end position="887"/>
    </location>
</feature>
<dbReference type="GO" id="GO:0016020">
    <property type="term" value="C:membrane"/>
    <property type="evidence" value="ECO:0007669"/>
    <property type="project" value="UniProtKB-SubCell"/>
</dbReference>
<gene>
    <name evidence="12" type="ORF">UDIV_5610</name>
</gene>
<evidence type="ECO:0000256" key="1">
    <source>
        <dbReference type="ARBA" id="ARBA00004141"/>
    </source>
</evidence>
<dbReference type="EMBL" id="JFDP01000067">
    <property type="protein sequence ID" value="KEZ22636.1"/>
    <property type="molecule type" value="Genomic_DNA"/>
</dbReference>
<evidence type="ECO:0000313" key="13">
    <source>
        <dbReference type="Proteomes" id="UP000028537"/>
    </source>
</evidence>
<dbReference type="SUPFAM" id="SSF56784">
    <property type="entry name" value="HAD-like"/>
    <property type="match status" value="1"/>
</dbReference>
<feature type="transmembrane region" description="Helical" evidence="10">
    <location>
        <begin position="907"/>
        <end position="926"/>
    </location>
</feature>
<dbReference type="Pfam" id="PF13246">
    <property type="entry name" value="Cation_ATPase"/>
    <property type="match status" value="1"/>
</dbReference>
<keyword evidence="4" id="KW-0547">Nucleotide-binding</keyword>
<dbReference type="SMART" id="SM00831">
    <property type="entry name" value="Cation_ATPase_N"/>
    <property type="match status" value="1"/>
</dbReference>
<reference evidence="12 13" key="1">
    <citation type="submission" date="2014-02" db="EMBL/GenBank/DDBJ databases">
        <title>Genome sequence of Ureaplasma diversum strain 246.</title>
        <authorList>
            <person name="Sirand-Pugnet P."/>
            <person name="Breton M."/>
            <person name="Dordet-Frisoni E."/>
            <person name="Baranowski E."/>
            <person name="Barre A."/>
            <person name="Couture C."/>
            <person name="Dupuy V."/>
            <person name="Gaurivaud P."/>
            <person name="Jacob D."/>
            <person name="Lemaitre C."/>
            <person name="Manso-Silvan L."/>
            <person name="Nikolski M."/>
            <person name="Nouvel L.-X."/>
            <person name="Poumarat F."/>
            <person name="Tardy F."/>
            <person name="Thebault P."/>
            <person name="Theil S."/>
            <person name="Citti C."/>
            <person name="Thiaucourt F."/>
            <person name="Blanchard A."/>
        </authorList>
    </citation>
    <scope>NUCLEOTIDE SEQUENCE [LARGE SCALE GENOMIC DNA]</scope>
    <source>
        <strain evidence="12 13">NCTC 246</strain>
    </source>
</reference>
<dbReference type="RefSeq" id="WP_038103203.1">
    <property type="nucleotide sequence ID" value="NZ_JFDP01000067.1"/>
</dbReference>
<comment type="caution">
    <text evidence="12">The sequence shown here is derived from an EMBL/GenBank/DDBJ whole genome shotgun (WGS) entry which is preliminary data.</text>
</comment>
<dbReference type="InterPro" id="IPR044492">
    <property type="entry name" value="P_typ_ATPase_HD_dom"/>
</dbReference>
<dbReference type="PRINTS" id="PR00120">
    <property type="entry name" value="HATPASE"/>
</dbReference>
<accession>A0A084EXE4</accession>
<keyword evidence="6" id="KW-1278">Translocase</keyword>
<dbReference type="Pfam" id="PF00690">
    <property type="entry name" value="Cation_ATPase_N"/>
    <property type="match status" value="1"/>
</dbReference>